<accession>A0A8H6FPL8</accession>
<proteinExistence type="predicted"/>
<keyword evidence="2" id="KW-1015">Disulfide bond</keyword>
<dbReference type="PROSITE" id="PS51762">
    <property type="entry name" value="GH16_2"/>
    <property type="match status" value="1"/>
</dbReference>
<dbReference type="GO" id="GO:0004553">
    <property type="term" value="F:hydrolase activity, hydrolyzing O-glycosyl compounds"/>
    <property type="evidence" value="ECO:0007669"/>
    <property type="project" value="InterPro"/>
</dbReference>
<evidence type="ECO:0000259" key="5">
    <source>
        <dbReference type="PROSITE" id="PS50941"/>
    </source>
</evidence>
<dbReference type="InterPro" id="IPR000757">
    <property type="entry name" value="Beta-glucanase-like"/>
</dbReference>
<dbReference type="RefSeq" id="XP_037161824.1">
    <property type="nucleotide sequence ID" value="XM_037311390.1"/>
</dbReference>
<evidence type="ECO:0008006" key="9">
    <source>
        <dbReference type="Google" id="ProtNLM"/>
    </source>
</evidence>
<dbReference type="Pfam" id="PF00722">
    <property type="entry name" value="Glyco_hydro_16"/>
    <property type="match status" value="1"/>
</dbReference>
<dbReference type="InterPro" id="IPR013320">
    <property type="entry name" value="ConA-like_dom_sf"/>
</dbReference>
<evidence type="ECO:0000259" key="6">
    <source>
        <dbReference type="PROSITE" id="PS51762"/>
    </source>
</evidence>
<gene>
    <name evidence="7" type="ORF">HO173_009500</name>
</gene>
<organism evidence="7 8">
    <name type="scientific">Letharia columbiana</name>
    <dbReference type="NCBI Taxonomy" id="112416"/>
    <lineage>
        <taxon>Eukaryota</taxon>
        <taxon>Fungi</taxon>
        <taxon>Dikarya</taxon>
        <taxon>Ascomycota</taxon>
        <taxon>Pezizomycotina</taxon>
        <taxon>Lecanoromycetes</taxon>
        <taxon>OSLEUM clade</taxon>
        <taxon>Lecanoromycetidae</taxon>
        <taxon>Lecanorales</taxon>
        <taxon>Lecanorineae</taxon>
        <taxon>Parmeliaceae</taxon>
        <taxon>Letharia</taxon>
    </lineage>
</organism>
<dbReference type="InterPro" id="IPR001002">
    <property type="entry name" value="Chitin-bd_1"/>
</dbReference>
<protein>
    <recommendedName>
        <fullName evidence="9">Concanavalin A-like lectin/glucanase</fullName>
    </recommendedName>
</protein>
<feature type="domain" description="Chitin-binding type-1" evidence="5">
    <location>
        <begin position="36"/>
        <end position="84"/>
    </location>
</feature>
<feature type="domain" description="GH16" evidence="6">
    <location>
        <begin position="86"/>
        <end position="350"/>
    </location>
</feature>
<keyword evidence="1 2" id="KW-0147">Chitin-binding</keyword>
<dbReference type="GO" id="GO:0005975">
    <property type="term" value="P:carbohydrate metabolic process"/>
    <property type="evidence" value="ECO:0007669"/>
    <property type="project" value="InterPro"/>
</dbReference>
<feature type="region of interest" description="Disordered" evidence="3">
    <location>
        <begin position="93"/>
        <end position="116"/>
    </location>
</feature>
<dbReference type="AlphaFoldDB" id="A0A8H6FPL8"/>
<comment type="caution">
    <text evidence="7">The sequence shown here is derived from an EMBL/GenBank/DDBJ whole genome shotgun (WGS) entry which is preliminary data.</text>
</comment>
<keyword evidence="4" id="KW-0732">Signal</keyword>
<dbReference type="Gene3D" id="3.30.60.10">
    <property type="entry name" value="Endochitinase-like"/>
    <property type="match status" value="1"/>
</dbReference>
<name>A0A8H6FPL8_9LECA</name>
<dbReference type="SMART" id="SM00270">
    <property type="entry name" value="ChtBD1"/>
    <property type="match status" value="1"/>
</dbReference>
<dbReference type="Gene3D" id="2.60.120.200">
    <property type="match status" value="1"/>
</dbReference>
<dbReference type="OrthoDB" id="4388755at2759"/>
<dbReference type="EMBL" id="JACCJC010000049">
    <property type="protein sequence ID" value="KAF6232395.1"/>
    <property type="molecule type" value="Genomic_DNA"/>
</dbReference>
<feature type="chain" id="PRO_5034370381" description="Concanavalin A-like lectin/glucanase" evidence="4">
    <location>
        <begin position="17"/>
        <end position="355"/>
    </location>
</feature>
<keyword evidence="8" id="KW-1185">Reference proteome</keyword>
<dbReference type="PANTHER" id="PTHR38121">
    <property type="entry name" value="GH16 DOMAIN-CONTAINING PROTEIN"/>
    <property type="match status" value="1"/>
</dbReference>
<comment type="caution">
    <text evidence="2">Lacks conserved residue(s) required for the propagation of feature annotation.</text>
</comment>
<dbReference type="InterPro" id="IPR036861">
    <property type="entry name" value="Endochitinase-like_sf"/>
</dbReference>
<feature type="signal peptide" evidence="4">
    <location>
        <begin position="1"/>
        <end position="16"/>
    </location>
</feature>
<evidence type="ECO:0000256" key="4">
    <source>
        <dbReference type="SAM" id="SignalP"/>
    </source>
</evidence>
<dbReference type="PROSITE" id="PS50941">
    <property type="entry name" value="CHIT_BIND_I_2"/>
    <property type="match status" value="1"/>
</dbReference>
<reference evidence="7 8" key="1">
    <citation type="journal article" date="2020" name="Genomics">
        <title>Complete, high-quality genomes from long-read metagenomic sequencing of two wolf lichen thalli reveals enigmatic genome architecture.</title>
        <authorList>
            <person name="McKenzie S.K."/>
            <person name="Walston R.F."/>
            <person name="Allen J.L."/>
        </authorList>
    </citation>
    <scope>NUCLEOTIDE SEQUENCE [LARGE SCALE GENOMIC DNA]</scope>
    <source>
        <strain evidence="7">WasteWater2</strain>
    </source>
</reference>
<evidence type="ECO:0000313" key="7">
    <source>
        <dbReference type="EMBL" id="KAF6232395.1"/>
    </source>
</evidence>
<dbReference type="SUPFAM" id="SSF49899">
    <property type="entry name" value="Concanavalin A-like lectins/glucanases"/>
    <property type="match status" value="1"/>
</dbReference>
<dbReference type="Proteomes" id="UP000578531">
    <property type="component" value="Unassembled WGS sequence"/>
</dbReference>
<dbReference type="GO" id="GO:0008061">
    <property type="term" value="F:chitin binding"/>
    <property type="evidence" value="ECO:0007669"/>
    <property type="project" value="UniProtKB-UniRule"/>
</dbReference>
<feature type="compositionally biased region" description="Low complexity" evidence="3">
    <location>
        <begin position="93"/>
        <end position="102"/>
    </location>
</feature>
<dbReference type="CDD" id="cd11618">
    <property type="entry name" value="ChtBD1_1"/>
    <property type="match status" value="1"/>
</dbReference>
<sequence length="355" mass="37718">MYMLSITLFLLSAVSAIPAHLPHTHFSIQKRTLTPDNTCGAANGYICNPNDPYGGSCCSASGWCGNSEAYCATGCQSAFGSCASSAPVSASPQPSATPQVSATPQPQSNGPAVPGTSLAPSKEGCMWVVDGAGSFTHSQTFDFSTLASFPTDDLAISTYTIGSSPYTQLYTTSNVAVNSETLQLKVPGGQSASPILGAEVSTQDEDILYGSVRTTMKASTVAGTCHGAFFYKDDNQEVDIELITGDTWKGVHYTNQRANADAEASTIQMALPSNATNDFQEYRIDWLPGRTDFYLNGELQQTLTDNVPSTAGSWLWNNWSNGDPGWTGAPPLQDNIMEISKIEMYYNRTSSAGSC</sequence>
<evidence type="ECO:0000256" key="3">
    <source>
        <dbReference type="SAM" id="MobiDB-lite"/>
    </source>
</evidence>
<dbReference type="PANTHER" id="PTHR38121:SF2">
    <property type="entry name" value="ACYLTRANSFERASE 3 DOMAIN-CONTAINING PROTEIN"/>
    <property type="match status" value="1"/>
</dbReference>
<evidence type="ECO:0000256" key="1">
    <source>
        <dbReference type="ARBA" id="ARBA00022669"/>
    </source>
</evidence>
<dbReference type="GeneID" id="59291151"/>
<evidence type="ECO:0000313" key="8">
    <source>
        <dbReference type="Proteomes" id="UP000578531"/>
    </source>
</evidence>
<dbReference type="SUPFAM" id="SSF57016">
    <property type="entry name" value="Plant lectins/antimicrobial peptides"/>
    <property type="match status" value="1"/>
</dbReference>
<dbReference type="CDD" id="cd00413">
    <property type="entry name" value="Glyco_hydrolase_16"/>
    <property type="match status" value="1"/>
</dbReference>
<evidence type="ECO:0000256" key="2">
    <source>
        <dbReference type="PROSITE-ProRule" id="PRU00261"/>
    </source>
</evidence>
<feature type="disulfide bond" evidence="2">
    <location>
        <begin position="57"/>
        <end position="71"/>
    </location>
</feature>